<dbReference type="SUPFAM" id="SSF48452">
    <property type="entry name" value="TPR-like"/>
    <property type="match status" value="2"/>
</dbReference>
<dbReference type="InterPro" id="IPR002182">
    <property type="entry name" value="NB-ARC"/>
</dbReference>
<dbReference type="Pfam" id="PF03704">
    <property type="entry name" value="BTAD"/>
    <property type="match status" value="1"/>
</dbReference>
<keyword evidence="2" id="KW-0805">Transcription regulation</keyword>
<feature type="domain" description="OmpR/PhoB-type" evidence="7">
    <location>
        <begin position="19"/>
        <end position="95"/>
    </location>
</feature>
<evidence type="ECO:0000259" key="7">
    <source>
        <dbReference type="SMART" id="SM00862"/>
    </source>
</evidence>
<feature type="repeat" description="TPR" evidence="5">
    <location>
        <begin position="835"/>
        <end position="868"/>
    </location>
</feature>
<evidence type="ECO:0000256" key="5">
    <source>
        <dbReference type="PROSITE-ProRule" id="PRU00339"/>
    </source>
</evidence>
<dbReference type="GO" id="GO:0003677">
    <property type="term" value="F:DNA binding"/>
    <property type="evidence" value="ECO:0007669"/>
    <property type="project" value="UniProtKB-KW"/>
</dbReference>
<proteinExistence type="inferred from homology"/>
<dbReference type="PANTHER" id="PTHR35807:SF1">
    <property type="entry name" value="TRANSCRIPTIONAL REGULATOR REDD"/>
    <property type="match status" value="1"/>
</dbReference>
<dbReference type="Pfam" id="PF13424">
    <property type="entry name" value="TPR_12"/>
    <property type="match status" value="2"/>
</dbReference>
<dbReference type="AlphaFoldDB" id="D3Q6D8"/>
<evidence type="ECO:0000256" key="2">
    <source>
        <dbReference type="ARBA" id="ARBA00023015"/>
    </source>
</evidence>
<dbReference type="SMART" id="SM00862">
    <property type="entry name" value="Trans_reg_C"/>
    <property type="match status" value="1"/>
</dbReference>
<dbReference type="InterPro" id="IPR003593">
    <property type="entry name" value="AAA+_ATPase"/>
</dbReference>
<feature type="repeat" description="TPR" evidence="5">
    <location>
        <begin position="715"/>
        <end position="748"/>
    </location>
</feature>
<dbReference type="Pfam" id="PF00931">
    <property type="entry name" value="NB-ARC"/>
    <property type="match status" value="1"/>
</dbReference>
<sequence length="928" mass="101062">MRDGVEFGVLGPLRISAADAELAITSPRSRTFLALLVLNAGRQVSLYEFADAIWGAALPQNPRRAVQLCAVRVRAQLERIGSGELVVTCPDGYRLDVASEHTDVGRVAALVRDADAASDSDAELKAVTAALALWRGEPLADVPSEALQREVVPGLREQQLQLTERRVDILLRSESAADLVDELVTLTARHPLRERLWGQLMRALQHLGRRGEALTAFHTFRRRLRDELGIDPSPDLKALHASILTSQSEPGTEAASPSLRVPRELPTDPAAFAGRVAELSELDLLLAASEATPQPAVGVITGTAGVGKTSLAIHWARRVADDFPDGQLFVNMRGYHPEQALTPQRVLARFLRTLGVRGQDLPEDIDELTAMYRSVMDGRRMLIVLDNVNHSDQARPLLPGAAGCLVVITSRDVLLSLIAADNASQISLDLPDTADARRMLARRLGSERLSSEPGAADDIIAASARLPLALAIAAARAVINKDTRLSAVAEQLRAGLDAFDTASPMTDVRAVFSWSYQALSPDAARLLRLLGLHPGSDVSAAAVASFAGLSPSHTDRLLAELVRAHLVIGDVPGRYALHDLMREYAVELANAEDSEADRDLAFRRLLDHYVHTGRTAATLLNPYWRPLALDDAFAGVHPEDLADYDAAMDWFAAERDVLIAVLDWAVSAGFDRQIVQLVWVLAGYLERQGPWTQWASTHRDAIAAAQRLGEPVLEARAHRGLGLANLRMSRIEDAHRHFARALELYRDSDDLEGMARAESALALVREEQRRYPEALEHALRALEHQKRIGGGVGYANAHNTVGWCHALVGQYDEALDHGGQALAEHRAVGNPVGEAATLDTIGFAHHHLGQFAEAIDSYREALRLYRQLGDRYFIACALDHLGDTYEALGDRASSLDMWREAVSTLDGLTPPETEQVRAKLRGAAFGSG</sequence>
<dbReference type="eggNOG" id="COG3629">
    <property type="taxonomic scope" value="Bacteria"/>
</dbReference>
<evidence type="ECO:0000256" key="4">
    <source>
        <dbReference type="ARBA" id="ARBA00023163"/>
    </source>
</evidence>
<dbReference type="OrthoDB" id="7628974at2"/>
<dbReference type="InterPro" id="IPR027417">
    <property type="entry name" value="P-loop_NTPase"/>
</dbReference>
<dbReference type="eggNOG" id="COG0457">
    <property type="taxonomic scope" value="Bacteria"/>
</dbReference>
<dbReference type="InterPro" id="IPR016032">
    <property type="entry name" value="Sig_transdc_resp-reg_C-effctor"/>
</dbReference>
<dbReference type="GO" id="GO:0006355">
    <property type="term" value="P:regulation of DNA-templated transcription"/>
    <property type="evidence" value="ECO:0007669"/>
    <property type="project" value="InterPro"/>
</dbReference>
<dbReference type="PRINTS" id="PR00364">
    <property type="entry name" value="DISEASERSIST"/>
</dbReference>
<gene>
    <name evidence="9" type="ordered locus">Snas_2636</name>
</gene>
<dbReference type="GO" id="GO:0043531">
    <property type="term" value="F:ADP binding"/>
    <property type="evidence" value="ECO:0007669"/>
    <property type="project" value="InterPro"/>
</dbReference>
<dbReference type="PROSITE" id="PS50005">
    <property type="entry name" value="TPR"/>
    <property type="match status" value="2"/>
</dbReference>
<dbReference type="SMART" id="SM00382">
    <property type="entry name" value="AAA"/>
    <property type="match status" value="1"/>
</dbReference>
<dbReference type="Gene3D" id="1.25.40.10">
    <property type="entry name" value="Tetratricopeptide repeat domain"/>
    <property type="match status" value="2"/>
</dbReference>
<organism evidence="9 10">
    <name type="scientific">Stackebrandtia nassauensis (strain DSM 44728 / CIP 108903 / NRRL B-16338 / NBRC 102104 / LLR-40K-21)</name>
    <dbReference type="NCBI Taxonomy" id="446470"/>
    <lineage>
        <taxon>Bacteria</taxon>
        <taxon>Bacillati</taxon>
        <taxon>Actinomycetota</taxon>
        <taxon>Actinomycetes</taxon>
        <taxon>Glycomycetales</taxon>
        <taxon>Glycomycetaceae</taxon>
        <taxon>Stackebrandtia</taxon>
    </lineage>
</organism>
<dbReference type="InterPro" id="IPR011990">
    <property type="entry name" value="TPR-like_helical_dom_sf"/>
</dbReference>
<dbReference type="SUPFAM" id="SSF52540">
    <property type="entry name" value="P-loop containing nucleoside triphosphate hydrolases"/>
    <property type="match status" value="1"/>
</dbReference>
<dbReference type="CDD" id="cd15831">
    <property type="entry name" value="BTAD"/>
    <property type="match status" value="1"/>
</dbReference>
<feature type="domain" description="AAA+ ATPase" evidence="6">
    <location>
        <begin position="294"/>
        <end position="450"/>
    </location>
</feature>
<protein>
    <submittedName>
        <fullName evidence="9">Transcriptional regulator, SARP family</fullName>
    </submittedName>
</protein>
<feature type="domain" description="Bacterial transcriptional activator" evidence="8">
    <location>
        <begin position="102"/>
        <end position="244"/>
    </location>
</feature>
<evidence type="ECO:0000256" key="3">
    <source>
        <dbReference type="ARBA" id="ARBA00023125"/>
    </source>
</evidence>
<dbReference type="EMBL" id="CP001778">
    <property type="protein sequence ID" value="ADD42313.1"/>
    <property type="molecule type" value="Genomic_DNA"/>
</dbReference>
<dbReference type="InterPro" id="IPR019734">
    <property type="entry name" value="TPR_rpt"/>
</dbReference>
<dbReference type="Gene3D" id="3.40.50.300">
    <property type="entry name" value="P-loop containing nucleotide triphosphate hydrolases"/>
    <property type="match status" value="1"/>
</dbReference>
<dbReference type="SMART" id="SM00028">
    <property type="entry name" value="TPR"/>
    <property type="match status" value="5"/>
</dbReference>
<dbReference type="InterPro" id="IPR001867">
    <property type="entry name" value="OmpR/PhoB-type_DNA-bd"/>
</dbReference>
<reference evidence="9 10" key="1">
    <citation type="journal article" date="2009" name="Stand. Genomic Sci.">
        <title>Complete genome sequence of Stackebrandtia nassauensis type strain (LLR-40K-21).</title>
        <authorList>
            <person name="Munk C."/>
            <person name="Lapidus A."/>
            <person name="Copeland A."/>
            <person name="Jando M."/>
            <person name="Mayilraj S."/>
            <person name="Glavina Del Rio T."/>
            <person name="Nolan M."/>
            <person name="Chen F."/>
            <person name="Lucas S."/>
            <person name="Tice H."/>
            <person name="Cheng J.F."/>
            <person name="Han C."/>
            <person name="Detter J.C."/>
            <person name="Bruce D."/>
            <person name="Goodwin L."/>
            <person name="Chain P."/>
            <person name="Pitluck S."/>
            <person name="Goker M."/>
            <person name="Ovchinikova G."/>
            <person name="Pati A."/>
            <person name="Ivanova N."/>
            <person name="Mavromatis K."/>
            <person name="Chen A."/>
            <person name="Palaniappan K."/>
            <person name="Land M."/>
            <person name="Hauser L."/>
            <person name="Chang Y.J."/>
            <person name="Jeffries C.D."/>
            <person name="Bristow J."/>
            <person name="Eisen J.A."/>
            <person name="Markowitz V."/>
            <person name="Hugenholtz P."/>
            <person name="Kyrpides N.C."/>
            <person name="Klenk H.P."/>
        </authorList>
    </citation>
    <scope>NUCLEOTIDE SEQUENCE [LARGE SCALE GENOMIC DNA]</scope>
    <source>
        <strain evidence="10">DSM 44728 / CIP 108903 / NRRL B-16338 / NBRC 102104 / LLR-40K-21</strain>
    </source>
</reference>
<comment type="similarity">
    <text evidence="1">Belongs to the AfsR/DnrI/RedD regulatory family.</text>
</comment>
<evidence type="ECO:0000259" key="8">
    <source>
        <dbReference type="SMART" id="SM01043"/>
    </source>
</evidence>
<evidence type="ECO:0000313" key="9">
    <source>
        <dbReference type="EMBL" id="ADD42313.1"/>
    </source>
</evidence>
<keyword evidence="5" id="KW-0802">TPR repeat</keyword>
<dbReference type="GO" id="GO:0000160">
    <property type="term" value="P:phosphorelay signal transduction system"/>
    <property type="evidence" value="ECO:0007669"/>
    <property type="project" value="InterPro"/>
</dbReference>
<dbReference type="HOGENOM" id="CLU_004665_2_0_11"/>
<evidence type="ECO:0000259" key="6">
    <source>
        <dbReference type="SMART" id="SM00382"/>
    </source>
</evidence>
<keyword evidence="10" id="KW-1185">Reference proteome</keyword>
<dbReference type="SUPFAM" id="SSF46894">
    <property type="entry name" value="C-terminal effector domain of the bipartite response regulators"/>
    <property type="match status" value="1"/>
</dbReference>
<keyword evidence="3" id="KW-0238">DNA-binding</keyword>
<dbReference type="RefSeq" id="WP_013017884.1">
    <property type="nucleotide sequence ID" value="NC_013947.1"/>
</dbReference>
<dbReference type="PANTHER" id="PTHR35807">
    <property type="entry name" value="TRANSCRIPTIONAL REGULATOR REDD-RELATED"/>
    <property type="match status" value="1"/>
</dbReference>
<dbReference type="STRING" id="446470.Snas_2636"/>
<dbReference type="Proteomes" id="UP000000844">
    <property type="component" value="Chromosome"/>
</dbReference>
<dbReference type="InterPro" id="IPR005158">
    <property type="entry name" value="BTAD"/>
</dbReference>
<name>D3Q6D8_STANL</name>
<dbReference type="InterPro" id="IPR051677">
    <property type="entry name" value="AfsR-DnrI-RedD_regulator"/>
</dbReference>
<dbReference type="KEGG" id="sna:Snas_2636"/>
<evidence type="ECO:0000313" key="10">
    <source>
        <dbReference type="Proteomes" id="UP000000844"/>
    </source>
</evidence>
<dbReference type="eggNOG" id="COG1474">
    <property type="taxonomic scope" value="Bacteria"/>
</dbReference>
<dbReference type="SMART" id="SM01043">
    <property type="entry name" value="BTAD"/>
    <property type="match status" value="1"/>
</dbReference>
<dbReference type="InterPro" id="IPR036388">
    <property type="entry name" value="WH-like_DNA-bd_sf"/>
</dbReference>
<accession>D3Q6D8</accession>
<keyword evidence="4" id="KW-0804">Transcription</keyword>
<dbReference type="Gene3D" id="1.10.10.10">
    <property type="entry name" value="Winged helix-like DNA-binding domain superfamily/Winged helix DNA-binding domain"/>
    <property type="match status" value="1"/>
</dbReference>
<evidence type="ECO:0000256" key="1">
    <source>
        <dbReference type="ARBA" id="ARBA00005820"/>
    </source>
</evidence>